<evidence type="ECO:0000313" key="2">
    <source>
        <dbReference type="EMBL" id="CAE7872133.1"/>
    </source>
</evidence>
<name>A0A813AKG3_9DINO</name>
<dbReference type="InterPro" id="IPR050910">
    <property type="entry name" value="JMJD6_ArgDemeth/LysHydrox"/>
</dbReference>
<protein>
    <recommendedName>
        <fullName evidence="1">JmjC domain-containing protein</fullName>
    </recommendedName>
</protein>
<dbReference type="Gene3D" id="2.60.120.650">
    <property type="entry name" value="Cupin"/>
    <property type="match status" value="1"/>
</dbReference>
<dbReference type="InterPro" id="IPR043472">
    <property type="entry name" value="Macro_dom-like"/>
</dbReference>
<dbReference type="PANTHER" id="PTHR12480">
    <property type="entry name" value="ARGININE DEMETHYLASE AND LYSYL-HYDROXYLASE JMJD"/>
    <property type="match status" value="1"/>
</dbReference>
<dbReference type="SMART" id="SM00558">
    <property type="entry name" value="JmjC"/>
    <property type="match status" value="1"/>
</dbReference>
<dbReference type="Pfam" id="PF13621">
    <property type="entry name" value="Cupin_8"/>
    <property type="match status" value="1"/>
</dbReference>
<comment type="caution">
    <text evidence="2">The sequence shown here is derived from an EMBL/GenBank/DDBJ whole genome shotgun (WGS) entry which is preliminary data.</text>
</comment>
<proteinExistence type="predicted"/>
<dbReference type="Proteomes" id="UP000601435">
    <property type="component" value="Unassembled WGS sequence"/>
</dbReference>
<evidence type="ECO:0000259" key="1">
    <source>
        <dbReference type="PROSITE" id="PS51184"/>
    </source>
</evidence>
<organism evidence="2 3">
    <name type="scientific">Symbiodinium necroappetens</name>
    <dbReference type="NCBI Taxonomy" id="1628268"/>
    <lineage>
        <taxon>Eukaryota</taxon>
        <taxon>Sar</taxon>
        <taxon>Alveolata</taxon>
        <taxon>Dinophyceae</taxon>
        <taxon>Suessiales</taxon>
        <taxon>Symbiodiniaceae</taxon>
        <taxon>Symbiodinium</taxon>
    </lineage>
</organism>
<keyword evidence="3" id="KW-1185">Reference proteome</keyword>
<reference evidence="2" key="1">
    <citation type="submission" date="2021-02" db="EMBL/GenBank/DDBJ databases">
        <authorList>
            <person name="Dougan E. K."/>
            <person name="Rhodes N."/>
            <person name="Thang M."/>
            <person name="Chan C."/>
        </authorList>
    </citation>
    <scope>NUCLEOTIDE SEQUENCE</scope>
</reference>
<dbReference type="SUPFAM" id="SSF51197">
    <property type="entry name" value="Clavaminate synthase-like"/>
    <property type="match status" value="1"/>
</dbReference>
<dbReference type="AlphaFoldDB" id="A0A813AKG3"/>
<accession>A0A813AKG3</accession>
<dbReference type="SUPFAM" id="SSF52949">
    <property type="entry name" value="Macro domain-like"/>
    <property type="match status" value="1"/>
</dbReference>
<dbReference type="PROSITE" id="PS51184">
    <property type="entry name" value="JMJC"/>
    <property type="match status" value="1"/>
</dbReference>
<feature type="domain" description="JmjC" evidence="1">
    <location>
        <begin position="788"/>
        <end position="959"/>
    </location>
</feature>
<dbReference type="OrthoDB" id="203487at2759"/>
<dbReference type="InterPro" id="IPR041667">
    <property type="entry name" value="Cupin_8"/>
</dbReference>
<dbReference type="EMBL" id="CAJNJA010060919">
    <property type="protein sequence ID" value="CAE7872133.1"/>
    <property type="molecule type" value="Genomic_DNA"/>
</dbReference>
<sequence length="1025" mass="113925">MRSALTFACAVDPHLPEVRHVEETFKSMMRFPRNIKLHDLLHASEADLTQADPKQLGLDLATDGTLPSIQDDVRFGVRDDTAERVLSLLGNKTQLNYRKGVTYARVAMETIGRSDFMLPTLLQTLMAEVRFFRGEKAFCSRSIPELLAAQSRDREALLGRFDVIAAPVRADYSDKFVPLTKATPAVQFFGNDLKEPIGGPGWFWIFHAAAINIGESEAADDFPEYSVPPDPSYRGRRGHNRWLDEDRYVSDMGLLWHRVLHAASHMGIEDMILFPFGMGAFLRNLHKLDNRYSDAAAMRGLRYRIASALFDAAVLLCLEDQAETGPKVQMRLHLCLVDCSLESRSNHNVFIEAAAAKVAQSPALAAALHFHRNCDALELARQLAEKMPLSGRAELDVAVRKVGLLNGANNKQLGNHWFGHGARSAIDENLHRRSGAMCASSLLVNLSTEPRFRSAEELATHVHATGGKCIDLLPFPVKTGKARSGSRIVAKVRVVPYGILGSQLSHGQLRVAAAEPGAGEVVVDPAGLPYIRSGPSGAGGASGQLYKWIGISSHFPQSVQDAITESLQAKFCSYDNGQKNVIHVVGPDFRSRRSNIWADAVDELAKAYASTLKEFAGCELPRLRLLPISSSIFAGPFEKDMPEMTVQAVRSWFWGTAPESKASASPSFDADLLEHWLHFKHVVDPVKSGIADMQVSAWTRPREVPKIENLTLAAYREEYEGQIPIVWQGAYKNASCLEDGWVEKALMRPFGKERVVFVGFGNKEERVMSAKLETFLRHINTNSQDAWSYIQDSYFLHRHPELIGECPPMPLVLQNEDQFALMPAKLVPHNATLLWGGRYSRSKLHVDLYNWTGTNLVLRGEKFVRLIPPGGHDEKLKVAVRSCGSAMECVNYEAAVDLFEGAPQGVPLWETKLEAGDLLLIPSGWWHQAVNLGNTLAIASGLITPRSGSWSAVAEVVRFHSKVHPNWTWGRLPSPPTPNAKLTKEEATRIFRRFINSLPEGVFKAADKWRAEAKNLQRSHRREEF</sequence>
<evidence type="ECO:0000313" key="3">
    <source>
        <dbReference type="Proteomes" id="UP000601435"/>
    </source>
</evidence>
<dbReference type="Gene3D" id="3.40.220.10">
    <property type="entry name" value="Leucine Aminopeptidase, subunit E, domain 1"/>
    <property type="match status" value="1"/>
</dbReference>
<dbReference type="InterPro" id="IPR003347">
    <property type="entry name" value="JmjC_dom"/>
</dbReference>
<gene>
    <name evidence="2" type="ORF">SNEC2469_LOCUS28229</name>
</gene>